<evidence type="ECO:0000313" key="1">
    <source>
        <dbReference type="EMBL" id="MDO8223624.1"/>
    </source>
</evidence>
<dbReference type="Proteomes" id="UP001177121">
    <property type="component" value="Unassembled WGS sequence"/>
</dbReference>
<organism evidence="1 2">
    <name type="scientific">Bacillus cabrialesii subsp. tritici</name>
    <dbReference type="NCBI Taxonomy" id="2944916"/>
    <lineage>
        <taxon>Bacteria</taxon>
        <taxon>Bacillati</taxon>
        <taxon>Bacillota</taxon>
        <taxon>Bacilli</taxon>
        <taxon>Bacillales</taxon>
        <taxon>Bacillaceae</taxon>
        <taxon>Bacillus</taxon>
        <taxon>Bacillus cabrialesii</taxon>
    </lineage>
</organism>
<accession>A0ABT9DG02</accession>
<dbReference type="NCBIfam" id="TIGR03236">
    <property type="entry name" value="dnd_assoc_1"/>
    <property type="match status" value="1"/>
</dbReference>
<dbReference type="RefSeq" id="WP_213402854.1">
    <property type="nucleotide sequence ID" value="NZ_JAHBMK020000001.1"/>
</dbReference>
<keyword evidence="2" id="KW-1185">Reference proteome</keyword>
<sequence length="467" mass="55300">MIETVNFNRESIEKEFAVKKDEEKKVRLTHAKVQSPYRIFPYSTKNNKISNFDAVLGNYSRSITDKGYTVFGKEELFQKIQTKVTTDSIEKLNVIINELFFDENNQLVLSHPSFFNHLPEGDNAERKVGEFLSIIFSSEYITEGFQKAFEKQPENVLLRLIYECLPDLKQEHNKSGSYVKYMKEIVEVFEEDLLFLLKHEDLLIKSFKNLLLYYYFFYTTQVILNLDQLFKNSHDQVIPVYYNLEWEKRSKTRDSFKQGWKMISSKLPNLFSHINCTIMLNHINGLNDYPVSYTSFKRSLQELTVEQQEKLKDHIEAWHNDYKSYIGDVIWEQMPPLPFLEGESPVLREVRKLQHSISYQFKASNRSRAAEGYYEGYEELAKTYFLKRSGSLGYTLNLTQDFVILLTRICIKDKAKLSLKELFKELQRRGIYFDRDTRKQVVLLYERLNILEKKSDSGDAQYVKYIL</sequence>
<comment type="caution">
    <text evidence="1">The sequence shown here is derived from an EMBL/GenBank/DDBJ whole genome shotgun (WGS) entry which is preliminary data.</text>
</comment>
<evidence type="ECO:0000313" key="2">
    <source>
        <dbReference type="Proteomes" id="UP001177121"/>
    </source>
</evidence>
<protein>
    <submittedName>
        <fullName evidence="1">DNA phosphorothioation-dependent restriction protein DptG</fullName>
    </submittedName>
</protein>
<reference evidence="1" key="1">
    <citation type="submission" date="2023-07" db="EMBL/GenBank/DDBJ databases">
        <title>Biological control against Fusarium languescens, the causal agent of wilt in Jalapeno peppers, by a novel bacterial subspecies: Bacillus cabrialesii subsp. tritici TSO2.</title>
        <authorList>
            <person name="Montoya-Martinez A.C."/>
            <person name="Figueroa-Brambila K.M."/>
            <person name="Escalante-Beltran A."/>
            <person name="Lopez-Montoya N.D."/>
            <person name="Valenzuela-Ruiz V."/>
            <person name="Parra-Cota F.I."/>
            <person name="Estrada Alvarado M.I."/>
            <person name="De Los Santos Villalobos S."/>
        </authorList>
    </citation>
    <scope>NUCLEOTIDE SEQUENCE</scope>
    <source>
        <strain evidence="1">TSO2</strain>
    </source>
</reference>
<name>A0ABT9DG02_9BACI</name>
<dbReference type="InterPro" id="IPR017645">
    <property type="entry name" value="Dnd_assoc_1"/>
</dbReference>
<dbReference type="EMBL" id="JAHBMK020000001">
    <property type="protein sequence ID" value="MDO8223624.1"/>
    <property type="molecule type" value="Genomic_DNA"/>
</dbReference>
<proteinExistence type="predicted"/>
<gene>
    <name evidence="1" type="primary">dptG</name>
    <name evidence="1" type="ORF">KHP33_001805</name>
</gene>